<protein>
    <recommendedName>
        <fullName evidence="3">F-box domain-containing protein</fullName>
    </recommendedName>
</protein>
<gene>
    <name evidence="1" type="ORF">C1645_821807</name>
</gene>
<reference evidence="1 2" key="1">
    <citation type="submission" date="2018-06" db="EMBL/GenBank/DDBJ databases">
        <title>Comparative genomics reveals the genomic features of Rhizophagus irregularis, R. cerebriforme, R. diaphanum and Gigaspora rosea, and their symbiotic lifestyle signature.</title>
        <authorList>
            <person name="Morin E."/>
            <person name="San Clemente H."/>
            <person name="Chen E.C.H."/>
            <person name="De La Providencia I."/>
            <person name="Hainaut M."/>
            <person name="Kuo A."/>
            <person name="Kohler A."/>
            <person name="Murat C."/>
            <person name="Tang N."/>
            <person name="Roy S."/>
            <person name="Loubradou J."/>
            <person name="Henrissat B."/>
            <person name="Grigoriev I.V."/>
            <person name="Corradi N."/>
            <person name="Roux C."/>
            <person name="Martin F.M."/>
        </authorList>
    </citation>
    <scope>NUCLEOTIDE SEQUENCE [LARGE SCALE GENOMIC DNA]</scope>
    <source>
        <strain evidence="1 2">DAOM 227022</strain>
    </source>
</reference>
<evidence type="ECO:0008006" key="3">
    <source>
        <dbReference type="Google" id="ProtNLM"/>
    </source>
</evidence>
<dbReference type="EMBL" id="QKYT01000147">
    <property type="protein sequence ID" value="RIA91636.1"/>
    <property type="molecule type" value="Genomic_DNA"/>
</dbReference>
<name>A0A397T405_9GLOM</name>
<evidence type="ECO:0000313" key="2">
    <source>
        <dbReference type="Proteomes" id="UP000265703"/>
    </source>
</evidence>
<evidence type="ECO:0000313" key="1">
    <source>
        <dbReference type="EMBL" id="RIA91636.1"/>
    </source>
</evidence>
<dbReference type="Proteomes" id="UP000265703">
    <property type="component" value="Unassembled WGS sequence"/>
</dbReference>
<keyword evidence="2" id="KW-1185">Reference proteome</keyword>
<dbReference type="AlphaFoldDB" id="A0A397T405"/>
<accession>A0A397T405</accession>
<organism evidence="1 2">
    <name type="scientific">Glomus cerebriforme</name>
    <dbReference type="NCBI Taxonomy" id="658196"/>
    <lineage>
        <taxon>Eukaryota</taxon>
        <taxon>Fungi</taxon>
        <taxon>Fungi incertae sedis</taxon>
        <taxon>Mucoromycota</taxon>
        <taxon>Glomeromycotina</taxon>
        <taxon>Glomeromycetes</taxon>
        <taxon>Glomerales</taxon>
        <taxon>Glomeraceae</taxon>
        <taxon>Glomus</taxon>
    </lineage>
</organism>
<proteinExistence type="predicted"/>
<sequence length="538" mass="63894">MCSEVFSLPEVTNEIMQNFHDDYKTLYSCILVNRLWCRLSIPLLWENPFTFAAKRKHTIDIRKRKHASNNIDIRKCQFVDIYLRNLDDDDRAKFHLINLYPSNTLFNYPSFIKCLNTYHIFLVITKYISKFGSSLYKKNDQTLIYKSLFKIFNENKANLHTFELVIVQSISQNIFDSIMQYPNFIYNIKILSINIHHFQFDFFLSFLSSNCNLISTIHLPFNVRSFGGSYIRNLSSRILSSHKNLKKIFLRYRDIPSLSLLSFNHSNTLKMISFFRVSFDGIVILKEVFENLNVLESIHILECYSINSIFIHQIININKPFKLRSLFINKIDEIDGIEPYIVLIQHSCNYLENFGFNSISSYELKREFLERINNYCSKIKYLALHELNDNQNIILTFDIINNNIRQNLNYISISNDTIEHSSLILQGLGQILPPKLEYLDLSLVINTSDFEVFLKNSQNTFINKLLIKSDYYKPTEDDEDIFTCMKKYVMEKRRFNYLGFVSRNSYYSKLKELESYNIVVQDYKDLNINYYKYIEVTY</sequence>
<dbReference type="OrthoDB" id="2305901at2759"/>
<comment type="caution">
    <text evidence="1">The sequence shown here is derived from an EMBL/GenBank/DDBJ whole genome shotgun (WGS) entry which is preliminary data.</text>
</comment>